<dbReference type="EMBL" id="MWBO01000055">
    <property type="protein sequence ID" value="OQA51938.1"/>
    <property type="molecule type" value="Genomic_DNA"/>
</dbReference>
<evidence type="ECO:0000256" key="1">
    <source>
        <dbReference type="SAM" id="MobiDB-lite"/>
    </source>
</evidence>
<proteinExistence type="predicted"/>
<comment type="caution">
    <text evidence="2">The sequence shown here is derived from an EMBL/GenBank/DDBJ whole genome shotgun (WGS) entry which is preliminary data.</text>
</comment>
<sequence length="370" mass="40980">MSEERGLGLFSVWSRFKQSRARVHFPDALADESVLDFILRKREEAPEQIRHQVVRDLLKVVGATENELVQLCLTLRGDRNRWRVEARSVPGFKHVSPGVTLGAYVRSKCQNPNCSTSEIIDLLGFRNFESLCEAVGVSPPRTFVQTDVNHGALLRQPRRASMEQTDPRKRAQVFLQTPVNKLPDVMEMLQGSGRPEPEGEETLARYISRIAPTDNTLRGMVASVLDLPVGSLNAENGHSAPQDPKTESDRSAAPRQKKNEPKCAGPDLAGPEVKRWWEQENDLEFPEGVVVGSGSRISVLVEVARNQPEGGRTSFLREFVELNKAVLPSATTVHALVPMRVGPPVAGLSQRRGPISPKSQRSHLLLSSPM</sequence>
<feature type="region of interest" description="Disordered" evidence="1">
    <location>
        <begin position="347"/>
        <end position="370"/>
    </location>
</feature>
<feature type="compositionally biased region" description="Basic and acidic residues" evidence="1">
    <location>
        <begin position="244"/>
        <end position="261"/>
    </location>
</feature>
<protein>
    <submittedName>
        <fullName evidence="2">Uncharacterized protein</fullName>
    </submittedName>
</protein>
<organism evidence="2">
    <name type="scientific">candidate division WS2 bacterium ADurb.Bin280</name>
    <dbReference type="NCBI Taxonomy" id="1852829"/>
    <lineage>
        <taxon>Bacteria</taxon>
        <taxon>candidate division WS2</taxon>
    </lineage>
</organism>
<gene>
    <name evidence="2" type="ORF">BWY43_00741</name>
</gene>
<feature type="region of interest" description="Disordered" evidence="1">
    <location>
        <begin position="232"/>
        <end position="268"/>
    </location>
</feature>
<name>A0A1V5SBQ5_9BACT</name>
<reference evidence="2" key="1">
    <citation type="submission" date="2017-02" db="EMBL/GenBank/DDBJ databases">
        <title>Delving into the versatile metabolic prowess of the omnipresent phylum Bacteroidetes.</title>
        <authorList>
            <person name="Nobu M.K."/>
            <person name="Mei R."/>
            <person name="Narihiro T."/>
            <person name="Kuroda K."/>
            <person name="Liu W.-T."/>
        </authorList>
    </citation>
    <scope>NUCLEOTIDE SEQUENCE</scope>
    <source>
        <strain evidence="2">ADurb.Bin280</strain>
    </source>
</reference>
<evidence type="ECO:0000313" key="2">
    <source>
        <dbReference type="EMBL" id="OQA51938.1"/>
    </source>
</evidence>
<dbReference type="Proteomes" id="UP000485367">
    <property type="component" value="Unassembled WGS sequence"/>
</dbReference>
<dbReference type="AlphaFoldDB" id="A0A1V5SBQ5"/>
<accession>A0A1V5SBQ5</accession>